<evidence type="ECO:0000313" key="2">
    <source>
        <dbReference type="EMBL" id="GCE82203.1"/>
    </source>
</evidence>
<accession>A0A4P5NLG8</accession>
<dbReference type="RefSeq" id="WP_227002302.1">
    <property type="nucleotide sequence ID" value="NZ_BDLU01000013.1"/>
</dbReference>
<dbReference type="Proteomes" id="UP000315095">
    <property type="component" value="Unassembled WGS sequence"/>
</dbReference>
<protein>
    <submittedName>
        <fullName evidence="2">Uncharacterized protein</fullName>
    </submittedName>
</protein>
<gene>
    <name evidence="2" type="ORF">MSKU9_0344</name>
</gene>
<keyword evidence="1" id="KW-0472">Membrane</keyword>
<dbReference type="EMBL" id="BDLU01000013">
    <property type="protein sequence ID" value="GCE82203.1"/>
    <property type="molecule type" value="Genomic_DNA"/>
</dbReference>
<feature type="transmembrane region" description="Helical" evidence="1">
    <location>
        <begin position="115"/>
        <end position="136"/>
    </location>
</feature>
<sequence>MPTNTIYPTEDPPQQASPMRCATVEDLARVREEIVRMRERQAKVEGGHDNLRDGLSTLSVQFSELRRDLTRSVTDTAAQTRSEIMQRVDDMTDTATERNAEISGRLARIEGGLKLTSWVTMTFIVLATGLLGWGQIGDAAWSFCKRAFGYGP</sequence>
<keyword evidence="1" id="KW-0812">Transmembrane</keyword>
<name>A0A4P5NLG8_9PROT</name>
<evidence type="ECO:0000256" key="1">
    <source>
        <dbReference type="SAM" id="Phobius"/>
    </source>
</evidence>
<keyword evidence="3" id="KW-1185">Reference proteome</keyword>
<organism evidence="2 3">
    <name type="scientific">Komagataeibacter diospyri</name>
    <dbReference type="NCBI Taxonomy" id="1932662"/>
    <lineage>
        <taxon>Bacteria</taxon>
        <taxon>Pseudomonadati</taxon>
        <taxon>Pseudomonadota</taxon>
        <taxon>Alphaproteobacteria</taxon>
        <taxon>Acetobacterales</taxon>
        <taxon>Acetobacteraceae</taxon>
        <taxon>Komagataeibacter</taxon>
    </lineage>
</organism>
<dbReference type="AlphaFoldDB" id="A0A4P5NLG8"/>
<evidence type="ECO:0000313" key="3">
    <source>
        <dbReference type="Proteomes" id="UP000315095"/>
    </source>
</evidence>
<proteinExistence type="predicted"/>
<keyword evidence="1" id="KW-1133">Transmembrane helix</keyword>
<comment type="caution">
    <text evidence="2">The sequence shown here is derived from an EMBL/GenBank/DDBJ whole genome shotgun (WGS) entry which is preliminary data.</text>
</comment>
<reference evidence="3" key="1">
    <citation type="submission" date="2017-01" db="EMBL/GenBank/DDBJ databases">
        <title>Komagataeibacter sp. MSKU9 whole genome sequencing project.</title>
        <authorList>
            <person name="Matsutani M."/>
            <person name="Naloka K."/>
            <person name="Theeragool G."/>
            <person name="Yakushi T."/>
            <person name="Matsushita K."/>
        </authorList>
    </citation>
    <scope>NUCLEOTIDE SEQUENCE [LARGE SCALE GENOMIC DNA]</scope>
    <source>
        <strain evidence="3">MSKU9</strain>
    </source>
</reference>